<dbReference type="PANTHER" id="PTHR48081">
    <property type="entry name" value="AB HYDROLASE SUPERFAMILY PROTEIN C4A8.06C"/>
    <property type="match status" value="1"/>
</dbReference>
<feature type="domain" description="Alpha/beta hydrolase fold-3" evidence="3">
    <location>
        <begin position="47"/>
        <end position="145"/>
    </location>
</feature>
<organism evidence="4 5">
    <name type="scientific">Kwoniella europaea PYCC6329</name>
    <dbReference type="NCBI Taxonomy" id="1423913"/>
    <lineage>
        <taxon>Eukaryota</taxon>
        <taxon>Fungi</taxon>
        <taxon>Dikarya</taxon>
        <taxon>Basidiomycota</taxon>
        <taxon>Agaricomycotina</taxon>
        <taxon>Tremellomycetes</taxon>
        <taxon>Tremellales</taxon>
        <taxon>Cryptococcaceae</taxon>
        <taxon>Kwoniella</taxon>
    </lineage>
</organism>
<dbReference type="InterPro" id="IPR001375">
    <property type="entry name" value="Peptidase_S9_cat"/>
</dbReference>
<dbReference type="Pfam" id="PF00326">
    <property type="entry name" value="Peptidase_S9"/>
    <property type="match status" value="1"/>
</dbReference>
<evidence type="ECO:0000259" key="2">
    <source>
        <dbReference type="Pfam" id="PF00326"/>
    </source>
</evidence>
<proteinExistence type="predicted"/>
<keyword evidence="5" id="KW-1185">Reference proteome</keyword>
<dbReference type="Pfam" id="PF07859">
    <property type="entry name" value="Abhydrolase_3"/>
    <property type="match status" value="1"/>
</dbReference>
<dbReference type="GO" id="GO:0006508">
    <property type="term" value="P:proteolysis"/>
    <property type="evidence" value="ECO:0007669"/>
    <property type="project" value="InterPro"/>
</dbReference>
<dbReference type="GO" id="GO:0008236">
    <property type="term" value="F:serine-type peptidase activity"/>
    <property type="evidence" value="ECO:0007669"/>
    <property type="project" value="InterPro"/>
</dbReference>
<dbReference type="EMBL" id="CP144089">
    <property type="protein sequence ID" value="WWD02250.1"/>
    <property type="molecule type" value="Genomic_DNA"/>
</dbReference>
<dbReference type="SUPFAM" id="SSF53474">
    <property type="entry name" value="alpha/beta-Hydrolases"/>
    <property type="match status" value="1"/>
</dbReference>
<evidence type="ECO:0000256" key="1">
    <source>
        <dbReference type="ARBA" id="ARBA00022801"/>
    </source>
</evidence>
<gene>
    <name evidence="4" type="ORF">V865_000288</name>
</gene>
<evidence type="ECO:0000259" key="3">
    <source>
        <dbReference type="Pfam" id="PF07859"/>
    </source>
</evidence>
<dbReference type="KEGG" id="ker:91099092"/>
<keyword evidence="1" id="KW-0378">Hydrolase</keyword>
<feature type="domain" description="Peptidase S9 prolyl oligopeptidase catalytic" evidence="2">
    <location>
        <begin position="262"/>
        <end position="324"/>
    </location>
</feature>
<dbReference type="InterPro" id="IPR050300">
    <property type="entry name" value="GDXG_lipolytic_enzyme"/>
</dbReference>
<evidence type="ECO:0008006" key="6">
    <source>
        <dbReference type="Google" id="ProtNLM"/>
    </source>
</evidence>
<evidence type="ECO:0000313" key="4">
    <source>
        <dbReference type="EMBL" id="WWD02250.1"/>
    </source>
</evidence>
<evidence type="ECO:0000313" key="5">
    <source>
        <dbReference type="Proteomes" id="UP001358614"/>
    </source>
</evidence>
<dbReference type="GeneID" id="91099092"/>
<protein>
    <recommendedName>
        <fullName evidence="6">Alpha/beta hydrolase fold-3 domain-containing protein</fullName>
    </recommendedName>
</protein>
<dbReference type="RefSeq" id="XP_066080217.1">
    <property type="nucleotide sequence ID" value="XM_066224120.1"/>
</dbReference>
<dbReference type="Gene3D" id="3.40.50.1820">
    <property type="entry name" value="alpha/beta hydrolase"/>
    <property type="match status" value="1"/>
</dbReference>
<dbReference type="Proteomes" id="UP001358614">
    <property type="component" value="Chromosome 1"/>
</dbReference>
<dbReference type="AlphaFoldDB" id="A0AAX4K9D9"/>
<name>A0AAX4K9D9_9TREE</name>
<dbReference type="InterPro" id="IPR029058">
    <property type="entry name" value="AB_hydrolase_fold"/>
</dbReference>
<reference evidence="4 5" key="1">
    <citation type="submission" date="2024-01" db="EMBL/GenBank/DDBJ databases">
        <title>Comparative genomics of Cryptococcus and Kwoniella reveals pathogenesis evolution and contrasting modes of karyotype evolution via chromosome fusion or intercentromeric recombination.</title>
        <authorList>
            <person name="Coelho M.A."/>
            <person name="David-Palma M."/>
            <person name="Shea T."/>
            <person name="Bowers K."/>
            <person name="McGinley-Smith S."/>
            <person name="Mohammad A.W."/>
            <person name="Gnirke A."/>
            <person name="Yurkov A.M."/>
            <person name="Nowrousian M."/>
            <person name="Sun S."/>
            <person name="Cuomo C.A."/>
            <person name="Heitman J."/>
        </authorList>
    </citation>
    <scope>NUCLEOTIDE SEQUENCE [LARGE SCALE GENOMIC DNA]</scope>
    <source>
        <strain evidence="4 5">PYCC6329</strain>
    </source>
</reference>
<sequence>MTTPAQRISPCPRPFSDHVVDTIQGVDVPLRVFPGKSLEGGGKKPWLFWIHGGGWVGGKHYIPNVWVHPAFHPLGIHIISVSYRFMPQATLSDIYSDLSKSFQWCLDNLSSILGEDKVDVQRYIIGGDSAGGHLSAHCASHFQPKPLVELDIFGAVDLADPHFSKGVDRPIPYGTSSEELERLVRDFNPANAVIACPWYWELEPDMSQETLRSFWGTDYRPGEGDKKRLDLNAYTSKKGSRIKAMLRLLDSEGPYAEEKFKKLTREWSPTYHVTKDYPPTVVMHGEKDQTVLIKQSKDFADKLEKLGVEVKRIWSKDGGHSFEQSMGGPEDEGWDEFIVPCIEFVKKHAGV</sequence>
<accession>A0AAX4K9D9</accession>
<dbReference type="InterPro" id="IPR013094">
    <property type="entry name" value="AB_hydrolase_3"/>
</dbReference>